<dbReference type="EMBL" id="BPLR01001685">
    <property type="protein sequence ID" value="GIZ04045.1"/>
    <property type="molecule type" value="Genomic_DNA"/>
</dbReference>
<dbReference type="AlphaFoldDB" id="A0AAV4YCU9"/>
<comment type="caution">
    <text evidence="1">The sequence shown here is derived from an EMBL/GenBank/DDBJ whole genome shotgun (WGS) entry which is preliminary data.</text>
</comment>
<name>A0AAV4YCU9_CAEEX</name>
<proteinExistence type="predicted"/>
<evidence type="ECO:0000313" key="1">
    <source>
        <dbReference type="EMBL" id="GIZ04045.1"/>
    </source>
</evidence>
<keyword evidence="2" id="KW-1185">Reference proteome</keyword>
<sequence length="101" mass="11579">MESQWVAFNLQQTLFRSPCLYAMGDVPMPRNWGASQQFGLGEARWGNEGQNLWKKNIPPPCTPEENVMRRLQTGADAMKPRATVIYFLVPFSEKVQDTRSM</sequence>
<gene>
    <name evidence="1" type="ORF">CEXT_631331</name>
</gene>
<organism evidence="1 2">
    <name type="scientific">Caerostris extrusa</name>
    <name type="common">Bark spider</name>
    <name type="synonym">Caerostris bankana</name>
    <dbReference type="NCBI Taxonomy" id="172846"/>
    <lineage>
        <taxon>Eukaryota</taxon>
        <taxon>Metazoa</taxon>
        <taxon>Ecdysozoa</taxon>
        <taxon>Arthropoda</taxon>
        <taxon>Chelicerata</taxon>
        <taxon>Arachnida</taxon>
        <taxon>Araneae</taxon>
        <taxon>Araneomorphae</taxon>
        <taxon>Entelegynae</taxon>
        <taxon>Araneoidea</taxon>
        <taxon>Araneidae</taxon>
        <taxon>Caerostris</taxon>
    </lineage>
</organism>
<reference evidence="1 2" key="1">
    <citation type="submission" date="2021-06" db="EMBL/GenBank/DDBJ databases">
        <title>Caerostris extrusa draft genome.</title>
        <authorList>
            <person name="Kono N."/>
            <person name="Arakawa K."/>
        </authorList>
    </citation>
    <scope>NUCLEOTIDE SEQUENCE [LARGE SCALE GENOMIC DNA]</scope>
</reference>
<evidence type="ECO:0000313" key="2">
    <source>
        <dbReference type="Proteomes" id="UP001054945"/>
    </source>
</evidence>
<protein>
    <submittedName>
        <fullName evidence="1">Uncharacterized protein</fullName>
    </submittedName>
</protein>
<dbReference type="Proteomes" id="UP001054945">
    <property type="component" value="Unassembled WGS sequence"/>
</dbReference>
<accession>A0AAV4YCU9</accession>